<proteinExistence type="predicted"/>
<sequence>MIRQFILFIFFCSSLLGCQDTINNIEDPQPSVHKLQVDGEIQFHEKILWSASDDSLFTTIEVENIGTDTARIETGPCAFNVVAYNESSEPIWYNRTTNNYICPDELFVYNIAPKETQILTGQLYISGENWYWDLPDGSWSFKIEGHTEKGTAISFSANEIKLH</sequence>
<comment type="caution">
    <text evidence="1">The sequence shown here is derived from an EMBL/GenBank/DDBJ whole genome shotgun (WGS) entry which is preliminary data.</text>
</comment>
<dbReference type="PROSITE" id="PS51257">
    <property type="entry name" value="PROKAR_LIPOPROTEIN"/>
    <property type="match status" value="1"/>
</dbReference>
<name>A0ABT3PR55_9BACT</name>
<evidence type="ECO:0000313" key="2">
    <source>
        <dbReference type="Proteomes" id="UP001207918"/>
    </source>
</evidence>
<evidence type="ECO:0000313" key="1">
    <source>
        <dbReference type="EMBL" id="MCW9708321.1"/>
    </source>
</evidence>
<dbReference type="RefSeq" id="WP_265767107.1">
    <property type="nucleotide sequence ID" value="NZ_JAGGJA010000012.1"/>
</dbReference>
<accession>A0ABT3PR55</accession>
<protein>
    <recommendedName>
        <fullName evidence="3">Lipoprotein</fullName>
    </recommendedName>
</protein>
<evidence type="ECO:0008006" key="3">
    <source>
        <dbReference type="Google" id="ProtNLM"/>
    </source>
</evidence>
<keyword evidence="2" id="KW-1185">Reference proteome</keyword>
<organism evidence="1 2">
    <name type="scientific">Fodinibius salsisoli</name>
    <dbReference type="NCBI Taxonomy" id="2820877"/>
    <lineage>
        <taxon>Bacteria</taxon>
        <taxon>Pseudomonadati</taxon>
        <taxon>Balneolota</taxon>
        <taxon>Balneolia</taxon>
        <taxon>Balneolales</taxon>
        <taxon>Balneolaceae</taxon>
        <taxon>Fodinibius</taxon>
    </lineage>
</organism>
<reference evidence="1 2" key="1">
    <citation type="submission" date="2021-03" db="EMBL/GenBank/DDBJ databases">
        <title>Aliifodinibius sp. nov., a new bacterium isolated from saline soil.</title>
        <authorList>
            <person name="Galisteo C."/>
            <person name="De La Haba R."/>
            <person name="Sanchez-Porro C."/>
            <person name="Ventosa A."/>
        </authorList>
    </citation>
    <scope>NUCLEOTIDE SEQUENCE [LARGE SCALE GENOMIC DNA]</scope>
    <source>
        <strain evidence="1 2">1BSP15-2V2</strain>
    </source>
</reference>
<dbReference type="EMBL" id="JAGGJA010000012">
    <property type="protein sequence ID" value="MCW9708321.1"/>
    <property type="molecule type" value="Genomic_DNA"/>
</dbReference>
<gene>
    <name evidence="1" type="ORF">J6I44_15755</name>
</gene>
<dbReference type="Proteomes" id="UP001207918">
    <property type="component" value="Unassembled WGS sequence"/>
</dbReference>